<dbReference type="SMART" id="SM01052">
    <property type="entry name" value="CAP_GLY"/>
    <property type="match status" value="1"/>
</dbReference>
<dbReference type="Pfam" id="PF01302">
    <property type="entry name" value="CAP_GLY"/>
    <property type="match status" value="1"/>
</dbReference>
<dbReference type="Gene3D" id="2.30.30.190">
    <property type="entry name" value="CAP Gly-rich-like domain"/>
    <property type="match status" value="1"/>
</dbReference>
<feature type="domain" description="CAP-Gly" evidence="2">
    <location>
        <begin position="626"/>
        <end position="659"/>
    </location>
</feature>
<feature type="non-terminal residue" evidence="3">
    <location>
        <position position="1"/>
    </location>
</feature>
<feature type="region of interest" description="Disordered" evidence="1">
    <location>
        <begin position="551"/>
        <end position="577"/>
    </location>
</feature>
<dbReference type="EMBL" id="WJQU01000001">
    <property type="protein sequence ID" value="KAJ6647671.1"/>
    <property type="molecule type" value="Genomic_DNA"/>
</dbReference>
<dbReference type="InterPro" id="IPR000938">
    <property type="entry name" value="CAP-Gly_domain"/>
</dbReference>
<dbReference type="SUPFAM" id="SSF74924">
    <property type="entry name" value="Cap-Gly domain"/>
    <property type="match status" value="1"/>
</dbReference>
<keyword evidence="4" id="KW-1185">Reference proteome</keyword>
<evidence type="ECO:0000256" key="1">
    <source>
        <dbReference type="SAM" id="MobiDB-lite"/>
    </source>
</evidence>
<dbReference type="Proteomes" id="UP001151699">
    <property type="component" value="Chromosome A"/>
</dbReference>
<feature type="compositionally biased region" description="Polar residues" evidence="1">
    <location>
        <begin position="29"/>
        <end position="45"/>
    </location>
</feature>
<evidence type="ECO:0000313" key="4">
    <source>
        <dbReference type="Proteomes" id="UP001151699"/>
    </source>
</evidence>
<dbReference type="PROSITE" id="PS50245">
    <property type="entry name" value="CAP_GLY_2"/>
    <property type="match status" value="1"/>
</dbReference>
<comment type="caution">
    <text evidence="3">The sequence shown here is derived from an EMBL/GenBank/DDBJ whole genome shotgun (WGS) entry which is preliminary data.</text>
</comment>
<protein>
    <submittedName>
        <fullName evidence="3">CAP-Gly domain-containing linker protein 1</fullName>
    </submittedName>
</protein>
<accession>A0A9Q0NDV1</accession>
<dbReference type="OrthoDB" id="2130750at2759"/>
<feature type="compositionally biased region" description="Basic and acidic residues" evidence="1">
    <location>
        <begin position="551"/>
        <end position="573"/>
    </location>
</feature>
<feature type="region of interest" description="Disordered" evidence="1">
    <location>
        <begin position="254"/>
        <end position="281"/>
    </location>
</feature>
<dbReference type="AlphaFoldDB" id="A0A9Q0NDV1"/>
<sequence>SDTAQGSETADEQKENLDSLNVTEHIENISANTEAVQSEGQSSENIIEETQKEQSENISTEEQTKIENKIPRTLRNSTTSSEANEEVDDIELIFSSDDKEHLQEDLVSISDFEPWEKAGATGTPVLVNFGAISSSEDLNNKSENIQSSYNMETDQEAMKNRTTMKRDESVDTFEQVEINSSSTGLGRRWTNHNVLIETDISKCGIAEESIIDMGRRNTCPNPPSYRPLMHRETLAQSRHTSTRCPLAVKFSRNSRTHCHPSNRSARPILQESNKCEPKRSSSAQTEISALPEHWQSESNLISGRYGDGFYTLPSKFVPPLSLGKNRRPSQMTAKTQDARRVMLSDINFTSMVPELSRSADHLCQDDNFNRNAGDSSYYKGSHLQTPDCVKGITPSASMTSPGVSQWTVNENSFGTQTTQTDNFWNNCDSFDSSKSYTMGSRFSTILNKSHRSRSVPSIQCSICKQNHGRLRISESMHYTPRVTFKEPNSSNSVRGSLPDLRNECACMHRRYTCGRPSLLQLHAYSSGSTESLLDEADDFLNKSVDGMSNFKGDRKTKEVNRRRSENDIKRDYSPSKQSLPFLPKSPKCLKLGHLAKVITKTGRVVIGRVRYLGPLASSQFGEGESFVGLQLPNSLGDCDGTIDGRKFFDCEPQHGIFVPFQKIVMAWTA</sequence>
<evidence type="ECO:0000259" key="2">
    <source>
        <dbReference type="PROSITE" id="PS50245"/>
    </source>
</evidence>
<name>A0A9Q0NDV1_9DIPT</name>
<feature type="region of interest" description="Disordered" evidence="1">
    <location>
        <begin position="1"/>
        <end position="85"/>
    </location>
</feature>
<reference evidence="3" key="1">
    <citation type="submission" date="2022-07" db="EMBL/GenBank/DDBJ databases">
        <authorList>
            <person name="Trinca V."/>
            <person name="Uliana J.V.C."/>
            <person name="Torres T.T."/>
            <person name="Ward R.J."/>
            <person name="Monesi N."/>
        </authorList>
    </citation>
    <scope>NUCLEOTIDE SEQUENCE</scope>
    <source>
        <strain evidence="3">HSMRA1968</strain>
        <tissue evidence="3">Whole embryos</tissue>
    </source>
</reference>
<proteinExistence type="predicted"/>
<gene>
    <name evidence="3" type="primary">CLIP1</name>
    <name evidence="3" type="ORF">Bhyg_02894</name>
</gene>
<organism evidence="3 4">
    <name type="scientific">Pseudolycoriella hygida</name>
    <dbReference type="NCBI Taxonomy" id="35572"/>
    <lineage>
        <taxon>Eukaryota</taxon>
        <taxon>Metazoa</taxon>
        <taxon>Ecdysozoa</taxon>
        <taxon>Arthropoda</taxon>
        <taxon>Hexapoda</taxon>
        <taxon>Insecta</taxon>
        <taxon>Pterygota</taxon>
        <taxon>Neoptera</taxon>
        <taxon>Endopterygota</taxon>
        <taxon>Diptera</taxon>
        <taxon>Nematocera</taxon>
        <taxon>Sciaroidea</taxon>
        <taxon>Sciaridae</taxon>
        <taxon>Pseudolycoriella</taxon>
    </lineage>
</organism>
<dbReference type="InterPro" id="IPR036859">
    <property type="entry name" value="CAP-Gly_dom_sf"/>
</dbReference>
<evidence type="ECO:0000313" key="3">
    <source>
        <dbReference type="EMBL" id="KAJ6647671.1"/>
    </source>
</evidence>